<proteinExistence type="predicted"/>
<dbReference type="SUPFAM" id="SSF52833">
    <property type="entry name" value="Thioredoxin-like"/>
    <property type="match status" value="1"/>
</dbReference>
<protein>
    <submittedName>
        <fullName evidence="2">TlpA family protein disulfide reductase</fullName>
    </submittedName>
</protein>
<evidence type="ECO:0000313" key="2">
    <source>
        <dbReference type="EMBL" id="QNP56129.1"/>
    </source>
</evidence>
<dbReference type="GO" id="GO:0016209">
    <property type="term" value="F:antioxidant activity"/>
    <property type="evidence" value="ECO:0007669"/>
    <property type="project" value="InterPro"/>
</dbReference>
<dbReference type="EMBL" id="CP060789">
    <property type="protein sequence ID" value="QNP56129.1"/>
    <property type="molecule type" value="Genomic_DNA"/>
</dbReference>
<dbReference type="PANTHER" id="PTHR42852">
    <property type="entry name" value="THIOL:DISULFIDE INTERCHANGE PROTEIN DSBE"/>
    <property type="match status" value="1"/>
</dbReference>
<dbReference type="Pfam" id="PF00578">
    <property type="entry name" value="AhpC-TSA"/>
    <property type="match status" value="1"/>
</dbReference>
<keyword evidence="3" id="KW-1185">Reference proteome</keyword>
<accession>A0A7H0H6G3</accession>
<dbReference type="GO" id="GO:0016491">
    <property type="term" value="F:oxidoreductase activity"/>
    <property type="evidence" value="ECO:0007669"/>
    <property type="project" value="InterPro"/>
</dbReference>
<dbReference type="InterPro" id="IPR000866">
    <property type="entry name" value="AhpC/TSA"/>
</dbReference>
<dbReference type="PANTHER" id="PTHR42852:SF13">
    <property type="entry name" value="PROTEIN DIPZ"/>
    <property type="match status" value="1"/>
</dbReference>
<organism evidence="2 3">
    <name type="scientific">Tessaracoccus defluvii</name>
    <dbReference type="NCBI Taxonomy" id="1285901"/>
    <lineage>
        <taxon>Bacteria</taxon>
        <taxon>Bacillati</taxon>
        <taxon>Actinomycetota</taxon>
        <taxon>Actinomycetes</taxon>
        <taxon>Propionibacteriales</taxon>
        <taxon>Propionibacteriaceae</taxon>
        <taxon>Tessaracoccus</taxon>
    </lineage>
</organism>
<dbReference type="KEGG" id="tdf:H9L22_00965"/>
<dbReference type="InterPro" id="IPR013766">
    <property type="entry name" value="Thioredoxin_domain"/>
</dbReference>
<dbReference type="Gene3D" id="3.40.30.10">
    <property type="entry name" value="Glutaredoxin"/>
    <property type="match status" value="1"/>
</dbReference>
<dbReference type="Proteomes" id="UP000516117">
    <property type="component" value="Chromosome"/>
</dbReference>
<dbReference type="AlphaFoldDB" id="A0A7H0H6G3"/>
<dbReference type="InterPro" id="IPR050553">
    <property type="entry name" value="Thioredoxin_ResA/DsbE_sf"/>
</dbReference>
<reference evidence="2 3" key="1">
    <citation type="submission" date="2020-08" db="EMBL/GenBank/DDBJ databases">
        <title>Genome sequence of Tessaracoccus defluvii JCM 17540T.</title>
        <authorList>
            <person name="Hyun D.-W."/>
            <person name="Bae J.-W."/>
        </authorList>
    </citation>
    <scope>NUCLEOTIDE SEQUENCE [LARGE SCALE GENOMIC DNA]</scope>
    <source>
        <strain evidence="2 3">JCM 17540</strain>
    </source>
</reference>
<feature type="domain" description="Thioredoxin" evidence="1">
    <location>
        <begin position="44"/>
        <end position="177"/>
    </location>
</feature>
<dbReference type="CDD" id="cd02966">
    <property type="entry name" value="TlpA_like_family"/>
    <property type="match status" value="1"/>
</dbReference>
<evidence type="ECO:0000313" key="3">
    <source>
        <dbReference type="Proteomes" id="UP000516117"/>
    </source>
</evidence>
<dbReference type="RefSeq" id="WP_187721246.1">
    <property type="nucleotide sequence ID" value="NZ_BAABBL010000013.1"/>
</dbReference>
<sequence length="183" mass="19140">MRERGSALGVVALVALVALVLGAVYLVKGAPAGADEPVAAAGVAKVGEPAPGFRAMDIDGNPVSLDDYSGKPIWLLFQATWCSICRAELPDVEAVADRIDIVSIYLREDRDTVTDYAQRLDLGIRSVPDPIGEISLSYLVNSVPTHYFIDADGKVASILKGAVSADEIEAQLESLGAGTGVEG</sequence>
<name>A0A7H0H6G3_9ACTN</name>
<dbReference type="InterPro" id="IPR036249">
    <property type="entry name" value="Thioredoxin-like_sf"/>
</dbReference>
<gene>
    <name evidence="2" type="ORF">H9L22_00965</name>
</gene>
<dbReference type="PROSITE" id="PS51352">
    <property type="entry name" value="THIOREDOXIN_2"/>
    <property type="match status" value="1"/>
</dbReference>
<evidence type="ECO:0000259" key="1">
    <source>
        <dbReference type="PROSITE" id="PS51352"/>
    </source>
</evidence>